<comment type="subcellular location">
    <subcellularLocation>
        <location evidence="2">Membrane</location>
    </subcellularLocation>
</comment>
<dbReference type="SMART" id="SM00387">
    <property type="entry name" value="HATPase_c"/>
    <property type="match status" value="1"/>
</dbReference>
<keyword evidence="4" id="KW-0597">Phosphoprotein</keyword>
<gene>
    <name evidence="10" type="ordered locus">CKR_3133</name>
</gene>
<evidence type="ECO:0000256" key="3">
    <source>
        <dbReference type="ARBA" id="ARBA00012438"/>
    </source>
</evidence>
<evidence type="ECO:0000259" key="9">
    <source>
        <dbReference type="PROSITE" id="PS50109"/>
    </source>
</evidence>
<feature type="transmembrane region" description="Helical" evidence="8">
    <location>
        <begin position="41"/>
        <end position="62"/>
    </location>
</feature>
<dbReference type="Proteomes" id="UP000007969">
    <property type="component" value="Chromosome"/>
</dbReference>
<dbReference type="Pfam" id="PF02518">
    <property type="entry name" value="HATPase_c"/>
    <property type="match status" value="1"/>
</dbReference>
<feature type="transmembrane region" description="Helical" evidence="8">
    <location>
        <begin position="16"/>
        <end position="35"/>
    </location>
</feature>
<dbReference type="EC" id="2.7.13.3" evidence="3"/>
<sequence>MGCTMKILVNRKIKEFFRLVLLLIVAFTLISAAFIGLKFENVALCILVCSLCMSISILAIGYRYFKEQNIIMENAVTQIKEYISGNQNARIECDDEGELYRLFHEVNSLVSILNAHAENEGKAKKFLKDTISDISHQLKTPLAALNIYNGIMQEEAKSLPTIKEFTVLSEQELDRIETLVQNLLKITKLDAGTVMIEKAVENVSEMMSSIERHFLFRAKQEEKEIYLSGDDDVTLLCDRNWLIEAISNIVKNAFDHTQKGNTIHIEWKQFASVIQVIIKDNGGGIHPEDLHHIFKRFYRSRFSKDTQGIGLGLPLAKAIVEAHSGTIEVDSELGIGTIFTINFLIPTKL</sequence>
<dbReference type="InterPro" id="IPR003661">
    <property type="entry name" value="HisK_dim/P_dom"/>
</dbReference>
<dbReference type="InterPro" id="IPR003594">
    <property type="entry name" value="HATPase_dom"/>
</dbReference>
<dbReference type="Gene3D" id="1.10.287.130">
    <property type="match status" value="1"/>
</dbReference>
<dbReference type="Pfam" id="PF00512">
    <property type="entry name" value="HisKA"/>
    <property type="match status" value="1"/>
</dbReference>
<dbReference type="InterPro" id="IPR004358">
    <property type="entry name" value="Sig_transdc_His_kin-like_C"/>
</dbReference>
<name>B9DWU1_CLOK1</name>
<organism evidence="10 11">
    <name type="scientific">Clostridium kluyveri (strain NBRC 12016)</name>
    <dbReference type="NCBI Taxonomy" id="583346"/>
    <lineage>
        <taxon>Bacteria</taxon>
        <taxon>Bacillati</taxon>
        <taxon>Bacillota</taxon>
        <taxon>Clostridia</taxon>
        <taxon>Eubacteriales</taxon>
        <taxon>Clostridiaceae</taxon>
        <taxon>Clostridium</taxon>
    </lineage>
</organism>
<dbReference type="PRINTS" id="PR00344">
    <property type="entry name" value="BCTRLSENSOR"/>
</dbReference>
<dbReference type="CDD" id="cd00075">
    <property type="entry name" value="HATPase"/>
    <property type="match status" value="1"/>
</dbReference>
<keyword evidence="5" id="KW-0808">Transferase</keyword>
<evidence type="ECO:0000313" key="11">
    <source>
        <dbReference type="Proteomes" id="UP000007969"/>
    </source>
</evidence>
<dbReference type="KEGG" id="ckr:CKR_3133"/>
<dbReference type="InterPro" id="IPR036097">
    <property type="entry name" value="HisK_dim/P_sf"/>
</dbReference>
<dbReference type="HOGENOM" id="CLU_000445_89_3_9"/>
<dbReference type="CDD" id="cd00082">
    <property type="entry name" value="HisKA"/>
    <property type="match status" value="1"/>
</dbReference>
<evidence type="ECO:0000256" key="8">
    <source>
        <dbReference type="SAM" id="Phobius"/>
    </source>
</evidence>
<reference evidence="11" key="1">
    <citation type="submission" date="2005-09" db="EMBL/GenBank/DDBJ databases">
        <title>Complete genome sequence of Clostridium kluyveri and comparative genomics of Clostridia species.</title>
        <authorList>
            <person name="Inui M."/>
            <person name="Nonaka H."/>
            <person name="Shinoda Y."/>
            <person name="Ikenaga Y."/>
            <person name="Abe M."/>
            <person name="Naito K."/>
            <person name="Vertes A.A."/>
            <person name="Yukawa H."/>
        </authorList>
    </citation>
    <scope>NUCLEOTIDE SEQUENCE [LARGE SCALE GENOMIC DNA]</scope>
    <source>
        <strain evidence="11">NBRC 12016</strain>
    </source>
</reference>
<evidence type="ECO:0000256" key="2">
    <source>
        <dbReference type="ARBA" id="ARBA00004370"/>
    </source>
</evidence>
<evidence type="ECO:0000256" key="5">
    <source>
        <dbReference type="ARBA" id="ARBA00022679"/>
    </source>
</evidence>
<dbReference type="PANTHER" id="PTHR45453:SF1">
    <property type="entry name" value="PHOSPHATE REGULON SENSOR PROTEIN PHOR"/>
    <property type="match status" value="1"/>
</dbReference>
<dbReference type="SMART" id="SM00388">
    <property type="entry name" value="HisKA"/>
    <property type="match status" value="1"/>
</dbReference>
<dbReference type="GO" id="GO:0004721">
    <property type="term" value="F:phosphoprotein phosphatase activity"/>
    <property type="evidence" value="ECO:0007669"/>
    <property type="project" value="TreeGrafter"/>
</dbReference>
<keyword evidence="8" id="KW-0812">Transmembrane</keyword>
<keyword evidence="6" id="KW-0418">Kinase</keyword>
<evidence type="ECO:0000256" key="6">
    <source>
        <dbReference type="ARBA" id="ARBA00022777"/>
    </source>
</evidence>
<dbReference type="PROSITE" id="PS50109">
    <property type="entry name" value="HIS_KIN"/>
    <property type="match status" value="1"/>
</dbReference>
<dbReference type="AlphaFoldDB" id="B9DWU1"/>
<dbReference type="PANTHER" id="PTHR45453">
    <property type="entry name" value="PHOSPHATE REGULON SENSOR PROTEIN PHOR"/>
    <property type="match status" value="1"/>
</dbReference>
<dbReference type="EMBL" id="AP009049">
    <property type="protein sequence ID" value="BAH08184.1"/>
    <property type="molecule type" value="Genomic_DNA"/>
</dbReference>
<evidence type="ECO:0000313" key="10">
    <source>
        <dbReference type="EMBL" id="BAH08184.1"/>
    </source>
</evidence>
<accession>B9DWU1</accession>
<dbReference type="SUPFAM" id="SSF55874">
    <property type="entry name" value="ATPase domain of HSP90 chaperone/DNA topoisomerase II/histidine kinase"/>
    <property type="match status" value="1"/>
</dbReference>
<feature type="domain" description="Histidine kinase" evidence="9">
    <location>
        <begin position="133"/>
        <end position="347"/>
    </location>
</feature>
<protein>
    <recommendedName>
        <fullName evidence="3">histidine kinase</fullName>
        <ecNumber evidence="3">2.7.13.3</ecNumber>
    </recommendedName>
</protein>
<evidence type="ECO:0000256" key="1">
    <source>
        <dbReference type="ARBA" id="ARBA00000085"/>
    </source>
</evidence>
<comment type="catalytic activity">
    <reaction evidence="1">
        <text>ATP + protein L-histidine = ADP + protein N-phospho-L-histidine.</text>
        <dbReference type="EC" id="2.7.13.3"/>
    </reaction>
</comment>
<dbReference type="InterPro" id="IPR005467">
    <property type="entry name" value="His_kinase_dom"/>
</dbReference>
<dbReference type="InterPro" id="IPR036890">
    <property type="entry name" value="HATPase_C_sf"/>
</dbReference>
<evidence type="ECO:0000256" key="4">
    <source>
        <dbReference type="ARBA" id="ARBA00022553"/>
    </source>
</evidence>
<evidence type="ECO:0000256" key="7">
    <source>
        <dbReference type="ARBA" id="ARBA00023012"/>
    </source>
</evidence>
<keyword evidence="7" id="KW-0902">Two-component regulatory system</keyword>
<dbReference type="SUPFAM" id="SSF47384">
    <property type="entry name" value="Homodimeric domain of signal transducing histidine kinase"/>
    <property type="match status" value="1"/>
</dbReference>
<keyword evidence="8" id="KW-0472">Membrane</keyword>
<dbReference type="GO" id="GO:0000155">
    <property type="term" value="F:phosphorelay sensor kinase activity"/>
    <property type="evidence" value="ECO:0007669"/>
    <property type="project" value="InterPro"/>
</dbReference>
<dbReference type="GO" id="GO:0005886">
    <property type="term" value="C:plasma membrane"/>
    <property type="evidence" value="ECO:0007669"/>
    <property type="project" value="TreeGrafter"/>
</dbReference>
<keyword evidence="8" id="KW-1133">Transmembrane helix</keyword>
<dbReference type="InterPro" id="IPR050351">
    <property type="entry name" value="BphY/WalK/GraS-like"/>
</dbReference>
<dbReference type="GO" id="GO:0016036">
    <property type="term" value="P:cellular response to phosphate starvation"/>
    <property type="evidence" value="ECO:0007669"/>
    <property type="project" value="TreeGrafter"/>
</dbReference>
<dbReference type="Gene3D" id="3.30.565.10">
    <property type="entry name" value="Histidine kinase-like ATPase, C-terminal domain"/>
    <property type="match status" value="1"/>
</dbReference>
<proteinExistence type="predicted"/>